<organism evidence="2 3">
    <name type="scientific">Alteromonas stellipolaris</name>
    <dbReference type="NCBI Taxonomy" id="233316"/>
    <lineage>
        <taxon>Bacteria</taxon>
        <taxon>Pseudomonadati</taxon>
        <taxon>Pseudomonadota</taxon>
        <taxon>Gammaproteobacteria</taxon>
        <taxon>Alteromonadales</taxon>
        <taxon>Alteromonadaceae</taxon>
        <taxon>Alteromonas/Salinimonas group</taxon>
        <taxon>Alteromonas</taxon>
    </lineage>
</organism>
<evidence type="ECO:0000313" key="2">
    <source>
        <dbReference type="EMBL" id="MDO6576854.1"/>
    </source>
</evidence>
<dbReference type="AlphaFoldDB" id="A0AAW7Z090"/>
<dbReference type="Gene3D" id="2.180.10.10">
    <property type="entry name" value="RHS repeat-associated core"/>
    <property type="match status" value="1"/>
</dbReference>
<dbReference type="EMBL" id="JAUOQI010000003">
    <property type="protein sequence ID" value="MDO6576854.1"/>
    <property type="molecule type" value="Genomic_DNA"/>
</dbReference>
<feature type="chain" id="PRO_5043521606" description="YD repeat-containing protein" evidence="1">
    <location>
        <begin position="28"/>
        <end position="639"/>
    </location>
</feature>
<protein>
    <recommendedName>
        <fullName evidence="4">YD repeat-containing protein</fullName>
    </recommendedName>
</protein>
<comment type="caution">
    <text evidence="2">The sequence shown here is derived from an EMBL/GenBank/DDBJ whole genome shotgun (WGS) entry which is preliminary data.</text>
</comment>
<reference evidence="2" key="1">
    <citation type="submission" date="2023-07" db="EMBL/GenBank/DDBJ databases">
        <title>Genome content predicts the carbon catabolic preferences of heterotrophic bacteria.</title>
        <authorList>
            <person name="Gralka M."/>
        </authorList>
    </citation>
    <scope>NUCLEOTIDE SEQUENCE</scope>
    <source>
        <strain evidence="2">F2M12</strain>
    </source>
</reference>
<evidence type="ECO:0008006" key="4">
    <source>
        <dbReference type="Google" id="ProtNLM"/>
    </source>
</evidence>
<dbReference type="Proteomes" id="UP001170717">
    <property type="component" value="Unassembled WGS sequence"/>
</dbReference>
<gene>
    <name evidence="2" type="ORF">Q4527_05590</name>
</gene>
<sequence length="639" mass="71737">MFFSKMKKVFLACLIIILVAMNTQLHAQVTSDQGLKLPARLTPTDTANVDVLSGKPSLTLQDLSIGSGIGKIDHMIQTPVEGFYWGFRDSHKFSVQVFLDSYGQINVGGRAVTLGLQTSRFISIRGELTPLDMDGSKLDEISLSGRKYEYQGSNGEVLINNNPTTTYIEPTGLTWTRYENTDSQGRRVEIVINNAGFALVYQYSNADTDNRPCYTSRPNSAKPHCGDNVKDERFPVKLTAVNASICNPSDYTCYSKSHWPAVSYQWPWAVDVFGYEGYGSNASYFTVTDNHGRRARYTQERLFSKSGENNLNREWNAYEIGPHGILPQTRITKFEPFESNGVATHTFEYEDFISCVRAGSFGEITERCTMRQMIIKEANINGSIYTYNHTKPNTIYRDAGRSVSSDGRILNVTMNTGFIPTLAFGIYTHNETASFYEDYANNVKTLSVDGVKTEYKYDTRQNLVKVTSKSRHGNGNDLVKTAEYPSDCNNLKVCNKPTWVADAKGNKTHYTYHSKSGQVESVTRPPANNGVSPQTRYKYQQYYANYYSQSGNKVRATRPIWLIKEESYCIKGKPKSNGNGCTMLNDEVKTTYTYGTDNLHLTSILVTARNETRLTCMEYDQLGNQTGLTSPKGVNLTCN</sequence>
<feature type="signal peptide" evidence="1">
    <location>
        <begin position="1"/>
        <end position="27"/>
    </location>
</feature>
<evidence type="ECO:0000256" key="1">
    <source>
        <dbReference type="SAM" id="SignalP"/>
    </source>
</evidence>
<name>A0AAW7Z090_9ALTE</name>
<dbReference type="RefSeq" id="WP_063457916.1">
    <property type="nucleotide sequence ID" value="NZ_CP015346.1"/>
</dbReference>
<evidence type="ECO:0000313" key="3">
    <source>
        <dbReference type="Proteomes" id="UP001170717"/>
    </source>
</evidence>
<keyword evidence="1" id="KW-0732">Signal</keyword>
<accession>A0AAW7Z090</accession>
<proteinExistence type="predicted"/>